<protein>
    <submittedName>
        <fullName evidence="1">Uncharacterized protein</fullName>
    </submittedName>
</protein>
<dbReference type="EMBL" id="QWVT01000011">
    <property type="protein sequence ID" value="RID86867.1"/>
    <property type="molecule type" value="Genomic_DNA"/>
</dbReference>
<dbReference type="AlphaFoldDB" id="A0A398BAL4"/>
<keyword evidence="2" id="KW-1185">Reference proteome</keyword>
<sequence>MDDILTKLVDIELSLIEILLQLVDKCPQLVDISVAGLLISPVLAQTAASAPKKQIPQPHIGRISTSTATDWASNIKNCHFFREGSASAEMFPQ</sequence>
<gene>
    <name evidence="1" type="ORF">D1970_06340</name>
</gene>
<name>A0A398BAL4_9BACI</name>
<evidence type="ECO:0000313" key="2">
    <source>
        <dbReference type="Proteomes" id="UP000265816"/>
    </source>
</evidence>
<proteinExistence type="predicted"/>
<comment type="caution">
    <text evidence="1">The sequence shown here is derived from an EMBL/GenBank/DDBJ whole genome shotgun (WGS) entry which is preliminary data.</text>
</comment>
<dbReference type="Proteomes" id="UP000265816">
    <property type="component" value="Unassembled WGS sequence"/>
</dbReference>
<reference evidence="1 2" key="1">
    <citation type="submission" date="2018-08" db="EMBL/GenBank/DDBJ databases">
        <title>Bacillus jemisoniae sp. nov., Bacillus chryseoplanitiae sp. nov., Bacillus resnikiae sp. nov., and Bacillus frankliniae sp. nov., isolated from Viking spacecraft and associated surfaces.</title>
        <authorList>
            <person name="Seuylemezian A."/>
            <person name="Vaishampayan P."/>
        </authorList>
    </citation>
    <scope>NUCLEOTIDE SEQUENCE [LARGE SCALE GENOMIC DNA]</scope>
    <source>
        <strain evidence="1 2">JJ-247</strain>
    </source>
</reference>
<evidence type="ECO:0000313" key="1">
    <source>
        <dbReference type="EMBL" id="RID86867.1"/>
    </source>
</evidence>
<accession>A0A398BAL4</accession>
<organism evidence="1 2">
    <name type="scientific">Mesobacillus zeae</name>
    <dbReference type="NCBI Taxonomy" id="1917180"/>
    <lineage>
        <taxon>Bacteria</taxon>
        <taxon>Bacillati</taxon>
        <taxon>Bacillota</taxon>
        <taxon>Bacilli</taxon>
        <taxon>Bacillales</taxon>
        <taxon>Bacillaceae</taxon>
        <taxon>Mesobacillus</taxon>
    </lineage>
</organism>